<dbReference type="NCBIfam" id="TIGR01455">
    <property type="entry name" value="glmM"/>
    <property type="match status" value="1"/>
</dbReference>
<evidence type="ECO:0000259" key="12">
    <source>
        <dbReference type="Pfam" id="PF00408"/>
    </source>
</evidence>
<feature type="domain" description="Alpha-D-phosphohexomutase C-terminal" evidence="12">
    <location>
        <begin position="379"/>
        <end position="444"/>
    </location>
</feature>
<feature type="binding site" evidence="9">
    <location>
        <position position="248"/>
    </location>
    <ligand>
        <name>Mg(2+)</name>
        <dbReference type="ChEBI" id="CHEBI:18420"/>
    </ligand>
</feature>
<dbReference type="Gene3D" id="3.40.120.10">
    <property type="entry name" value="Alpha-D-Glucose-1,6-Bisphosphate, subunit A, domain 3"/>
    <property type="match status" value="3"/>
</dbReference>
<dbReference type="CDD" id="cd05802">
    <property type="entry name" value="GlmM"/>
    <property type="match status" value="1"/>
</dbReference>
<evidence type="ECO:0000256" key="8">
    <source>
        <dbReference type="ARBA" id="ARBA00068193"/>
    </source>
</evidence>
<dbReference type="PROSITE" id="PS00710">
    <property type="entry name" value="PGM_PMM"/>
    <property type="match status" value="1"/>
</dbReference>
<dbReference type="EC" id="5.4.2.10" evidence="7 9"/>
<dbReference type="InterPro" id="IPR005846">
    <property type="entry name" value="A-D-PHexomutase_a/b/a-III"/>
</dbReference>
<dbReference type="InterPro" id="IPR006352">
    <property type="entry name" value="GlmM_bact"/>
</dbReference>
<dbReference type="AlphaFoldDB" id="A0A8J3XI63"/>
<dbReference type="GO" id="GO:0006048">
    <property type="term" value="P:UDP-N-acetylglucosamine biosynthetic process"/>
    <property type="evidence" value="ECO:0007669"/>
    <property type="project" value="TreeGrafter"/>
</dbReference>
<evidence type="ECO:0000313" key="17">
    <source>
        <dbReference type="Proteomes" id="UP000622547"/>
    </source>
</evidence>
<keyword evidence="2 9" id="KW-0597">Phosphoprotein</keyword>
<dbReference type="GO" id="GO:0004615">
    <property type="term" value="F:phosphomannomutase activity"/>
    <property type="evidence" value="ECO:0007669"/>
    <property type="project" value="TreeGrafter"/>
</dbReference>
<dbReference type="FunFam" id="3.40.120.10:FF:000002">
    <property type="entry name" value="Phosphoglucosamine mutase"/>
    <property type="match status" value="1"/>
</dbReference>
<feature type="binding site" evidence="9">
    <location>
        <position position="250"/>
    </location>
    <ligand>
        <name>Mg(2+)</name>
        <dbReference type="ChEBI" id="CHEBI:18420"/>
    </ligand>
</feature>
<evidence type="ECO:0000256" key="2">
    <source>
        <dbReference type="ARBA" id="ARBA00022553"/>
    </source>
</evidence>
<dbReference type="GO" id="GO:0009252">
    <property type="term" value="P:peptidoglycan biosynthetic process"/>
    <property type="evidence" value="ECO:0007669"/>
    <property type="project" value="TreeGrafter"/>
</dbReference>
<evidence type="ECO:0000259" key="13">
    <source>
        <dbReference type="Pfam" id="PF02878"/>
    </source>
</evidence>
<dbReference type="Pfam" id="PF02878">
    <property type="entry name" value="PGM_PMM_I"/>
    <property type="match status" value="1"/>
</dbReference>
<keyword evidence="4 9" id="KW-0460">Magnesium</keyword>
<comment type="caution">
    <text evidence="16">The sequence shown here is derived from an EMBL/GenBank/DDBJ whole genome shotgun (WGS) entry which is preliminary data.</text>
</comment>
<organism evidence="16 17">
    <name type="scientific">Planotetraspora phitsanulokensis</name>
    <dbReference type="NCBI Taxonomy" id="575192"/>
    <lineage>
        <taxon>Bacteria</taxon>
        <taxon>Bacillati</taxon>
        <taxon>Actinomycetota</taxon>
        <taxon>Actinomycetes</taxon>
        <taxon>Streptosporangiales</taxon>
        <taxon>Streptosporangiaceae</taxon>
        <taxon>Planotetraspora</taxon>
    </lineage>
</organism>
<dbReference type="InterPro" id="IPR005844">
    <property type="entry name" value="A-D-PHexomutase_a/b/a-I"/>
</dbReference>
<dbReference type="PANTHER" id="PTHR42946">
    <property type="entry name" value="PHOSPHOHEXOSE MUTASE"/>
    <property type="match status" value="1"/>
</dbReference>
<dbReference type="GO" id="GO:0000287">
    <property type="term" value="F:magnesium ion binding"/>
    <property type="evidence" value="ECO:0007669"/>
    <property type="project" value="UniProtKB-UniRule"/>
</dbReference>
<comment type="catalytic activity">
    <reaction evidence="6 9 11">
        <text>alpha-D-glucosamine 1-phosphate = D-glucosamine 6-phosphate</text>
        <dbReference type="Rhea" id="RHEA:23424"/>
        <dbReference type="ChEBI" id="CHEBI:58516"/>
        <dbReference type="ChEBI" id="CHEBI:58725"/>
        <dbReference type="EC" id="5.4.2.10"/>
    </reaction>
</comment>
<comment type="similarity">
    <text evidence="1 9 10">Belongs to the phosphohexose mutase family.</text>
</comment>
<evidence type="ECO:0000256" key="10">
    <source>
        <dbReference type="RuleBase" id="RU004326"/>
    </source>
</evidence>
<evidence type="ECO:0000256" key="6">
    <source>
        <dbReference type="ARBA" id="ARBA00050364"/>
    </source>
</evidence>
<dbReference type="FunFam" id="3.30.310.50:FF:000001">
    <property type="entry name" value="Phosphoglucosamine mutase"/>
    <property type="match status" value="1"/>
</dbReference>
<evidence type="ECO:0000256" key="1">
    <source>
        <dbReference type="ARBA" id="ARBA00010231"/>
    </source>
</evidence>
<evidence type="ECO:0000256" key="9">
    <source>
        <dbReference type="HAMAP-Rule" id="MF_01554"/>
    </source>
</evidence>
<evidence type="ECO:0000313" key="16">
    <source>
        <dbReference type="EMBL" id="GII40566.1"/>
    </source>
</evidence>
<dbReference type="InterPro" id="IPR005843">
    <property type="entry name" value="A-D-PHexomutase_C"/>
</dbReference>
<keyword evidence="17" id="KW-1185">Reference proteome</keyword>
<evidence type="ECO:0000256" key="3">
    <source>
        <dbReference type="ARBA" id="ARBA00022723"/>
    </source>
</evidence>
<feature type="domain" description="Alpha-D-phosphohexomutase alpha/beta/alpha" evidence="14">
    <location>
        <begin position="164"/>
        <end position="259"/>
    </location>
</feature>
<dbReference type="PANTHER" id="PTHR42946:SF1">
    <property type="entry name" value="PHOSPHOGLUCOMUTASE (ALPHA-D-GLUCOSE-1,6-BISPHOSPHATE-DEPENDENT)"/>
    <property type="match status" value="1"/>
</dbReference>
<feature type="domain" description="Alpha-D-phosphohexomutase alpha/beta/alpha" evidence="13">
    <location>
        <begin position="3"/>
        <end position="140"/>
    </location>
</feature>
<dbReference type="Gene3D" id="3.30.310.50">
    <property type="entry name" value="Alpha-D-phosphohexomutase, C-terminal domain"/>
    <property type="match status" value="1"/>
</dbReference>
<keyword evidence="5 9" id="KW-0413">Isomerase</keyword>
<evidence type="ECO:0000256" key="11">
    <source>
        <dbReference type="RuleBase" id="RU004327"/>
    </source>
</evidence>
<dbReference type="SUPFAM" id="SSF55957">
    <property type="entry name" value="Phosphoglucomutase, C-terminal domain"/>
    <property type="match status" value="1"/>
</dbReference>
<keyword evidence="3 9" id="KW-0479">Metal-binding</keyword>
<dbReference type="Pfam" id="PF00408">
    <property type="entry name" value="PGM_PMM_IV"/>
    <property type="match status" value="1"/>
</dbReference>
<comment type="function">
    <text evidence="9 11">Catalyzes the conversion of glucosamine-6-phosphate to glucosamine-1-phosphate.</text>
</comment>
<evidence type="ECO:0000259" key="14">
    <source>
        <dbReference type="Pfam" id="PF02879"/>
    </source>
</evidence>
<feature type="modified residue" description="Phosphoserine" evidence="9">
    <location>
        <position position="109"/>
    </location>
</feature>
<dbReference type="InterPro" id="IPR036900">
    <property type="entry name" value="A-D-PHexomutase_C_sf"/>
</dbReference>
<feature type="binding site" description="via phosphate group" evidence="9">
    <location>
        <position position="109"/>
    </location>
    <ligand>
        <name>Mg(2+)</name>
        <dbReference type="ChEBI" id="CHEBI:18420"/>
    </ligand>
</feature>
<reference evidence="16 17" key="1">
    <citation type="submission" date="2021-01" db="EMBL/GenBank/DDBJ databases">
        <title>Whole genome shotgun sequence of Planotetraspora phitsanulokensis NBRC 104273.</title>
        <authorList>
            <person name="Komaki H."/>
            <person name="Tamura T."/>
        </authorList>
    </citation>
    <scope>NUCLEOTIDE SEQUENCE [LARGE SCALE GENOMIC DNA]</scope>
    <source>
        <strain evidence="16 17">NBRC 104273</strain>
    </source>
</reference>
<dbReference type="SUPFAM" id="SSF53738">
    <property type="entry name" value="Phosphoglucomutase, first 3 domains"/>
    <property type="match status" value="3"/>
</dbReference>
<dbReference type="FunFam" id="3.40.120.10:FF:000001">
    <property type="entry name" value="Phosphoglucosamine mutase"/>
    <property type="match status" value="1"/>
</dbReference>
<dbReference type="InterPro" id="IPR016066">
    <property type="entry name" value="A-D-PHexomutase_CS"/>
</dbReference>
<gene>
    <name evidence="9 16" type="primary">glmM</name>
    <name evidence="16" type="ORF">Pph01_55690</name>
</gene>
<dbReference type="Proteomes" id="UP000622547">
    <property type="component" value="Unassembled WGS sequence"/>
</dbReference>
<evidence type="ECO:0000256" key="7">
    <source>
        <dbReference type="ARBA" id="ARBA00066330"/>
    </source>
</evidence>
<dbReference type="HAMAP" id="MF_01554_B">
    <property type="entry name" value="GlmM_B"/>
    <property type="match status" value="1"/>
</dbReference>
<dbReference type="EMBL" id="BOOP01000026">
    <property type="protein sequence ID" value="GII40566.1"/>
    <property type="molecule type" value="Genomic_DNA"/>
</dbReference>
<comment type="PTM">
    <text evidence="9">Activated by phosphorylation.</text>
</comment>
<dbReference type="GO" id="GO:0008966">
    <property type="term" value="F:phosphoglucosamine mutase activity"/>
    <property type="evidence" value="ECO:0007669"/>
    <property type="project" value="UniProtKB-UniRule"/>
</dbReference>
<name>A0A8J3XI63_9ACTN</name>
<dbReference type="InterPro" id="IPR050060">
    <property type="entry name" value="Phosphoglucosamine_mutase"/>
</dbReference>
<sequence>MGRLFGTDGVRGVAGRDLTAELAMDLSVAAAHVLGDAGAFHASVGRRGRPIAVVGRDPRASGEFLEASVVAGLASSGVDVLRLGVLPTPAVAYLTSALGADLGVMLSASHNPAPDNGVKFFTRGGYKLPDAVENEIEQRLGEKWDRPVGPSVGRVREAYGEADRYVSHLLSTLPHRLDGLRVVVDCAHGAAHMVAPEALLRSGAVVETIGATPDGLNINEGVGSTHLGALKAAVIERGADLGVAYDGDADRCLAVTADGDEVDGDQIMAILALAMHADGRLAEDTVVATVMSNLGFKIAIRNAGLNMVETAVGDRYVLEAMKQSGFNFGGEQSGHVIMLDHATTGDGLLTSLHLMAEVARSKRSLAELASVMTKLPQVLVNVRDVDKAKASAPELLAAVAKAEADLGDTGRVLIRPSGTEPMIRVMVEAESHDQASSVAHRLADVVRTVCA</sequence>
<evidence type="ECO:0000256" key="5">
    <source>
        <dbReference type="ARBA" id="ARBA00023235"/>
    </source>
</evidence>
<feature type="active site" description="Phosphoserine intermediate" evidence="9">
    <location>
        <position position="109"/>
    </location>
</feature>
<accession>A0A8J3XI63</accession>
<proteinExistence type="inferred from homology"/>
<dbReference type="Pfam" id="PF02879">
    <property type="entry name" value="PGM_PMM_II"/>
    <property type="match status" value="1"/>
</dbReference>
<dbReference type="InterPro" id="IPR005841">
    <property type="entry name" value="Alpha-D-phosphohexomutase_SF"/>
</dbReference>
<protein>
    <recommendedName>
        <fullName evidence="8 9">Phosphoglucosamine mutase</fullName>
        <ecNumber evidence="7 9">5.4.2.10</ecNumber>
    </recommendedName>
</protein>
<dbReference type="PRINTS" id="PR00509">
    <property type="entry name" value="PGMPMM"/>
</dbReference>
<dbReference type="RefSeq" id="WP_204076083.1">
    <property type="nucleotide sequence ID" value="NZ_BAABHI010000006.1"/>
</dbReference>
<feature type="binding site" evidence="9">
    <location>
        <position position="246"/>
    </location>
    <ligand>
        <name>Mg(2+)</name>
        <dbReference type="ChEBI" id="CHEBI:18420"/>
    </ligand>
</feature>
<evidence type="ECO:0000256" key="4">
    <source>
        <dbReference type="ARBA" id="ARBA00022842"/>
    </source>
</evidence>
<dbReference type="GO" id="GO:0005975">
    <property type="term" value="P:carbohydrate metabolic process"/>
    <property type="evidence" value="ECO:0007669"/>
    <property type="project" value="InterPro"/>
</dbReference>
<dbReference type="GO" id="GO:0005829">
    <property type="term" value="C:cytosol"/>
    <property type="evidence" value="ECO:0007669"/>
    <property type="project" value="TreeGrafter"/>
</dbReference>
<dbReference type="InterPro" id="IPR016055">
    <property type="entry name" value="A-D-PHexomutase_a/b/a-I/II/III"/>
</dbReference>
<dbReference type="Pfam" id="PF02880">
    <property type="entry name" value="PGM_PMM_III"/>
    <property type="match status" value="1"/>
</dbReference>
<feature type="domain" description="Alpha-D-phosphohexomutase alpha/beta/alpha" evidence="15">
    <location>
        <begin position="263"/>
        <end position="373"/>
    </location>
</feature>
<evidence type="ECO:0000259" key="15">
    <source>
        <dbReference type="Pfam" id="PF02880"/>
    </source>
</evidence>
<dbReference type="InterPro" id="IPR005845">
    <property type="entry name" value="A-D-PHexomutase_a/b/a-II"/>
</dbReference>
<comment type="cofactor">
    <cofactor evidence="9">
        <name>Mg(2+)</name>
        <dbReference type="ChEBI" id="CHEBI:18420"/>
    </cofactor>
    <text evidence="9">Binds 1 Mg(2+) ion per subunit.</text>
</comment>